<comment type="caution">
    <text evidence="8">The sequence shown here is derived from an EMBL/GenBank/DDBJ whole genome shotgun (WGS) entry which is preliminary data.</text>
</comment>
<evidence type="ECO:0000313" key="8">
    <source>
        <dbReference type="EMBL" id="KAJ1373299.1"/>
    </source>
</evidence>
<dbReference type="AlphaFoldDB" id="A0AAD5RBS2"/>
<comment type="function">
    <text evidence="5">Central component in molecular interactions underlying sperm crawling. Forms an extensive filament system that extends from sperm villipoda, along the leading edge of the pseudopod.</text>
</comment>
<dbReference type="InterPro" id="IPR013783">
    <property type="entry name" value="Ig-like_fold"/>
</dbReference>
<gene>
    <name evidence="8" type="ORF">KIN20_035660</name>
</gene>
<dbReference type="SUPFAM" id="SSF49354">
    <property type="entry name" value="PapD-like"/>
    <property type="match status" value="1"/>
</dbReference>
<dbReference type="Proteomes" id="UP001196413">
    <property type="component" value="Unassembled WGS sequence"/>
</dbReference>
<name>A0AAD5RBS2_PARTN</name>
<keyword evidence="4" id="KW-0966">Cell projection</keyword>
<sequence length="99" mass="11181">MSSIPSGDINIQPITEIIFNAPYNDNHTYDVKIFNPPYDDKHTHHIKIINATGRRIEWTVKTANMKRPDACGALNPKEEALVAVSCDSFYNGREVCFIS</sequence>
<comment type="subcellular location">
    <subcellularLocation>
        <location evidence="6">Cell projection</location>
        <location evidence="6">Pseudopodium</location>
    </subcellularLocation>
    <subcellularLocation>
        <location evidence="1">Cytoplasm</location>
        <location evidence="1">Cytoskeleton</location>
    </subcellularLocation>
</comment>
<evidence type="ECO:0000256" key="4">
    <source>
        <dbReference type="ARBA" id="ARBA00023273"/>
    </source>
</evidence>
<evidence type="ECO:0000256" key="3">
    <source>
        <dbReference type="ARBA" id="ARBA00023212"/>
    </source>
</evidence>
<keyword evidence="3" id="KW-0206">Cytoskeleton</keyword>
<dbReference type="PANTHER" id="PTHR22920:SF7">
    <property type="entry name" value="MSP DOMAIN-CONTAINING PROTEIN-RELATED"/>
    <property type="match status" value="1"/>
</dbReference>
<dbReference type="Pfam" id="PF00635">
    <property type="entry name" value="Motile_Sperm"/>
    <property type="match status" value="1"/>
</dbReference>
<dbReference type="InterPro" id="IPR051155">
    <property type="entry name" value="Nematode_MSP"/>
</dbReference>
<evidence type="ECO:0000259" key="7">
    <source>
        <dbReference type="PROSITE" id="PS50202"/>
    </source>
</evidence>
<protein>
    <recommendedName>
        <fullName evidence="7">MSP domain-containing protein</fullName>
    </recommendedName>
</protein>
<dbReference type="PANTHER" id="PTHR22920">
    <property type="entry name" value="MAJOR SPERM PROTEIN"/>
    <property type="match status" value="1"/>
</dbReference>
<dbReference type="EMBL" id="JAHQIW010007254">
    <property type="protein sequence ID" value="KAJ1373299.1"/>
    <property type="molecule type" value="Genomic_DNA"/>
</dbReference>
<evidence type="ECO:0000256" key="5">
    <source>
        <dbReference type="ARBA" id="ARBA00037744"/>
    </source>
</evidence>
<dbReference type="InterPro" id="IPR000535">
    <property type="entry name" value="MSP_dom"/>
</dbReference>
<proteinExistence type="predicted"/>
<feature type="domain" description="MSP" evidence="7">
    <location>
        <begin position="8"/>
        <end position="99"/>
    </location>
</feature>
<evidence type="ECO:0000313" key="9">
    <source>
        <dbReference type="Proteomes" id="UP001196413"/>
    </source>
</evidence>
<dbReference type="PROSITE" id="PS50202">
    <property type="entry name" value="MSP"/>
    <property type="match status" value="1"/>
</dbReference>
<dbReference type="GO" id="GO:0031143">
    <property type="term" value="C:pseudopodium"/>
    <property type="evidence" value="ECO:0007669"/>
    <property type="project" value="UniProtKB-SubCell"/>
</dbReference>
<dbReference type="Gene3D" id="2.60.40.10">
    <property type="entry name" value="Immunoglobulins"/>
    <property type="match status" value="1"/>
</dbReference>
<evidence type="ECO:0000256" key="6">
    <source>
        <dbReference type="ARBA" id="ARBA00037818"/>
    </source>
</evidence>
<dbReference type="InterPro" id="IPR008962">
    <property type="entry name" value="PapD-like_sf"/>
</dbReference>
<dbReference type="GO" id="GO:0005856">
    <property type="term" value="C:cytoskeleton"/>
    <property type="evidence" value="ECO:0007669"/>
    <property type="project" value="UniProtKB-SubCell"/>
</dbReference>
<organism evidence="8 9">
    <name type="scientific">Parelaphostrongylus tenuis</name>
    <name type="common">Meningeal worm</name>
    <dbReference type="NCBI Taxonomy" id="148309"/>
    <lineage>
        <taxon>Eukaryota</taxon>
        <taxon>Metazoa</taxon>
        <taxon>Ecdysozoa</taxon>
        <taxon>Nematoda</taxon>
        <taxon>Chromadorea</taxon>
        <taxon>Rhabditida</taxon>
        <taxon>Rhabditina</taxon>
        <taxon>Rhabditomorpha</taxon>
        <taxon>Strongyloidea</taxon>
        <taxon>Metastrongylidae</taxon>
        <taxon>Parelaphostrongylus</taxon>
    </lineage>
</organism>
<accession>A0AAD5RBS2</accession>
<evidence type="ECO:0000256" key="1">
    <source>
        <dbReference type="ARBA" id="ARBA00004245"/>
    </source>
</evidence>
<keyword evidence="2" id="KW-0963">Cytoplasm</keyword>
<keyword evidence="9" id="KW-1185">Reference proteome</keyword>
<evidence type="ECO:0000256" key="2">
    <source>
        <dbReference type="ARBA" id="ARBA00022490"/>
    </source>
</evidence>
<reference evidence="8" key="1">
    <citation type="submission" date="2021-06" db="EMBL/GenBank/DDBJ databases">
        <title>Parelaphostrongylus tenuis whole genome reference sequence.</title>
        <authorList>
            <person name="Garwood T.J."/>
            <person name="Larsen P.A."/>
            <person name="Fountain-Jones N.M."/>
            <person name="Garbe J.R."/>
            <person name="Macchietto M.G."/>
            <person name="Kania S.A."/>
            <person name="Gerhold R.W."/>
            <person name="Richards J.E."/>
            <person name="Wolf T.M."/>
        </authorList>
    </citation>
    <scope>NUCLEOTIDE SEQUENCE</scope>
    <source>
        <strain evidence="8">MNPRO001-30</strain>
        <tissue evidence="8">Meninges</tissue>
    </source>
</reference>